<gene>
    <name evidence="2" type="ORF">QBC47DRAFT_167246</name>
</gene>
<feature type="compositionally biased region" description="Polar residues" evidence="1">
    <location>
        <begin position="134"/>
        <end position="149"/>
    </location>
</feature>
<feature type="region of interest" description="Disordered" evidence="1">
    <location>
        <begin position="393"/>
        <end position="413"/>
    </location>
</feature>
<protein>
    <submittedName>
        <fullName evidence="2">Uncharacterized protein</fullName>
    </submittedName>
</protein>
<keyword evidence="3" id="KW-1185">Reference proteome</keyword>
<sequence>MNPSLDAGFLPLAADGPPSVTPPSPGLVRADLAFTWPAWNPDESPKPQPPQELPREALDDMLDLETPSRPTTSQVKRVDPLPRMLNGLFDTPKEPATLSQRRKEVLLAKTPDTVPDASPRATGTPPDPKERSRTATPKSVVTRSKSATGSPIVDHVVWKETTEKIRYTEQNKNGQGQSVRSTPLAETPQEAKSTPGSTENQPPSPGYIWKQAITGDSPPAIVRTIVTSLHRSLSSKEDAVRGIATEYKENALRLIDGMNLRHSLERKETLESHADASRAILAAFIAAEKDVACLVNQIAGIDVGSEPQTGKRPSFLKKLRLVIRLYEAQLTASLRIPTVVDSVANPDMPEAEESGDAEGGKLVDGFRVRLYSKVRRPETATVATRSKIREDVDSLLRDQLPGQGSQRPKRKTGEELLEEMLDRTISSFRERLGPEVFQHIVRNEEGSESADPDDEDTNLLDDMAGKMEE</sequence>
<name>A0AAJ0BGQ4_9PEZI</name>
<evidence type="ECO:0000313" key="2">
    <source>
        <dbReference type="EMBL" id="KAK1757906.1"/>
    </source>
</evidence>
<organism evidence="2 3">
    <name type="scientific">Echria macrotheca</name>
    <dbReference type="NCBI Taxonomy" id="438768"/>
    <lineage>
        <taxon>Eukaryota</taxon>
        <taxon>Fungi</taxon>
        <taxon>Dikarya</taxon>
        <taxon>Ascomycota</taxon>
        <taxon>Pezizomycotina</taxon>
        <taxon>Sordariomycetes</taxon>
        <taxon>Sordariomycetidae</taxon>
        <taxon>Sordariales</taxon>
        <taxon>Schizotheciaceae</taxon>
        <taxon>Echria</taxon>
    </lineage>
</organism>
<feature type="region of interest" description="Disordered" evidence="1">
    <location>
        <begin position="37"/>
        <end position="155"/>
    </location>
</feature>
<dbReference type="Proteomes" id="UP001239445">
    <property type="component" value="Unassembled WGS sequence"/>
</dbReference>
<dbReference type="AlphaFoldDB" id="A0AAJ0BGQ4"/>
<comment type="caution">
    <text evidence="2">The sequence shown here is derived from an EMBL/GenBank/DDBJ whole genome shotgun (WGS) entry which is preliminary data.</text>
</comment>
<feature type="region of interest" description="Disordered" evidence="1">
    <location>
        <begin position="168"/>
        <end position="206"/>
    </location>
</feature>
<feature type="region of interest" description="Disordered" evidence="1">
    <location>
        <begin position="1"/>
        <end position="25"/>
    </location>
</feature>
<proteinExistence type="predicted"/>
<feature type="region of interest" description="Disordered" evidence="1">
    <location>
        <begin position="441"/>
        <end position="469"/>
    </location>
</feature>
<feature type="compositionally biased region" description="Acidic residues" evidence="1">
    <location>
        <begin position="446"/>
        <end position="459"/>
    </location>
</feature>
<evidence type="ECO:0000256" key="1">
    <source>
        <dbReference type="SAM" id="MobiDB-lite"/>
    </source>
</evidence>
<feature type="compositionally biased region" description="Polar residues" evidence="1">
    <location>
        <begin position="170"/>
        <end position="181"/>
    </location>
</feature>
<feature type="compositionally biased region" description="Polar residues" evidence="1">
    <location>
        <begin position="190"/>
        <end position="201"/>
    </location>
</feature>
<accession>A0AAJ0BGQ4</accession>
<evidence type="ECO:0000313" key="3">
    <source>
        <dbReference type="Proteomes" id="UP001239445"/>
    </source>
</evidence>
<dbReference type="EMBL" id="MU839830">
    <property type="protein sequence ID" value="KAK1757906.1"/>
    <property type="molecule type" value="Genomic_DNA"/>
</dbReference>
<reference evidence="2" key="1">
    <citation type="submission" date="2023-06" db="EMBL/GenBank/DDBJ databases">
        <title>Genome-scale phylogeny and comparative genomics of the fungal order Sordariales.</title>
        <authorList>
            <consortium name="Lawrence Berkeley National Laboratory"/>
            <person name="Hensen N."/>
            <person name="Bonometti L."/>
            <person name="Westerberg I."/>
            <person name="Brannstrom I.O."/>
            <person name="Guillou S."/>
            <person name="Cros-Aarteil S."/>
            <person name="Calhoun S."/>
            <person name="Haridas S."/>
            <person name="Kuo A."/>
            <person name="Mondo S."/>
            <person name="Pangilinan J."/>
            <person name="Riley R."/>
            <person name="Labutti K."/>
            <person name="Andreopoulos B."/>
            <person name="Lipzen A."/>
            <person name="Chen C."/>
            <person name="Yanf M."/>
            <person name="Daum C."/>
            <person name="Ng V."/>
            <person name="Clum A."/>
            <person name="Steindorff A."/>
            <person name="Ohm R."/>
            <person name="Martin F."/>
            <person name="Silar P."/>
            <person name="Natvig D."/>
            <person name="Lalanne C."/>
            <person name="Gautier V."/>
            <person name="Ament-Velasquez S.L."/>
            <person name="Kruys A."/>
            <person name="Hutchinson M.I."/>
            <person name="Powell A.J."/>
            <person name="Barry K."/>
            <person name="Miller A.N."/>
            <person name="Grigoriev I.V."/>
            <person name="Debuchy R."/>
            <person name="Gladieux P."/>
            <person name="Thoren M.H."/>
            <person name="Johannesson H."/>
        </authorList>
    </citation>
    <scope>NUCLEOTIDE SEQUENCE</scope>
    <source>
        <strain evidence="2">PSN4</strain>
    </source>
</reference>